<organism evidence="1 2">
    <name type="scientific">Acaryochloris marina (strain MBIC 11017)</name>
    <dbReference type="NCBI Taxonomy" id="329726"/>
    <lineage>
        <taxon>Bacteria</taxon>
        <taxon>Bacillati</taxon>
        <taxon>Cyanobacteriota</taxon>
        <taxon>Cyanophyceae</taxon>
        <taxon>Acaryochloridales</taxon>
        <taxon>Acaryochloridaceae</taxon>
        <taxon>Acaryochloris</taxon>
    </lineage>
</organism>
<dbReference type="KEGG" id="amr:AM1_5318"/>
<dbReference type="AlphaFoldDB" id="B0CAS5"/>
<name>B0CAS5_ACAM1</name>
<gene>
    <name evidence="1" type="ordered locus">AM1_5318</name>
</gene>
<sequence length="72" mass="7989">MALLTVDKIEQLRNQLEACTNHQTASALKVAIARLESQLQPPTPTEPETQLTDEILQPLIAQGSIKVYHPSR</sequence>
<keyword evidence="2" id="KW-1185">Reference proteome</keyword>
<protein>
    <submittedName>
        <fullName evidence="1">Uncharacterized protein</fullName>
    </submittedName>
</protein>
<accession>B0CAS5</accession>
<reference evidence="1 2" key="1">
    <citation type="journal article" date="2008" name="Proc. Natl. Acad. Sci. U.S.A.">
        <title>Niche adaptation and genome expansion in the chlorophyll d-producing cyanobacterium Acaryochloris marina.</title>
        <authorList>
            <person name="Swingley W.D."/>
            <person name="Chen M."/>
            <person name="Cheung P.C."/>
            <person name="Conrad A.L."/>
            <person name="Dejesa L.C."/>
            <person name="Hao J."/>
            <person name="Honchak B.M."/>
            <person name="Karbach L.E."/>
            <person name="Kurdoglu A."/>
            <person name="Lahiri S."/>
            <person name="Mastrian S.D."/>
            <person name="Miyashita H."/>
            <person name="Page L."/>
            <person name="Ramakrishna P."/>
            <person name="Satoh S."/>
            <person name="Sattley W.M."/>
            <person name="Shimada Y."/>
            <person name="Taylor H.L."/>
            <person name="Tomo T."/>
            <person name="Tsuchiya T."/>
            <person name="Wang Z.T."/>
            <person name="Raymond J."/>
            <person name="Mimuro M."/>
            <person name="Blankenship R.E."/>
            <person name="Touchman J.W."/>
        </authorList>
    </citation>
    <scope>NUCLEOTIDE SEQUENCE [LARGE SCALE GENOMIC DNA]</scope>
    <source>
        <strain evidence="2">MBIC 11017</strain>
    </source>
</reference>
<evidence type="ECO:0000313" key="2">
    <source>
        <dbReference type="Proteomes" id="UP000000268"/>
    </source>
</evidence>
<proteinExistence type="predicted"/>
<dbReference type="Proteomes" id="UP000000268">
    <property type="component" value="Chromosome"/>
</dbReference>
<dbReference type="HOGENOM" id="CLU_2713078_0_0_3"/>
<evidence type="ECO:0000313" key="1">
    <source>
        <dbReference type="EMBL" id="ABW30276.1"/>
    </source>
</evidence>
<dbReference type="EMBL" id="CP000828">
    <property type="protein sequence ID" value="ABW30276.1"/>
    <property type="molecule type" value="Genomic_DNA"/>
</dbReference>